<evidence type="ECO:0000256" key="17">
    <source>
        <dbReference type="PIRSR" id="PIRSR001558-2"/>
    </source>
</evidence>
<evidence type="ECO:0000313" key="20">
    <source>
        <dbReference type="EMBL" id="BAD27391.1"/>
    </source>
</evidence>
<evidence type="ECO:0000256" key="5">
    <source>
        <dbReference type="ARBA" id="ARBA00022528"/>
    </source>
</evidence>
<feature type="binding site" evidence="16">
    <location>
        <position position="423"/>
    </location>
    <ligand>
        <name>ATP</name>
        <dbReference type="ChEBI" id="CHEBI:30616"/>
    </ligand>
</feature>
<keyword evidence="12 15" id="KW-0460">Magnesium</keyword>
<reference evidence="20" key="1">
    <citation type="journal article" date="2005" name="Plant Cell Physiol.">
        <title>Change in the redox state of glutathione regulates differentiation of tracheary elements in Zinnia cells and Arabidopsis roots.</title>
        <authorList>
            <person name="Henmi K."/>
            <person name="Demura T."/>
            <person name="Tsuboi S."/>
            <person name="Fukuda H."/>
            <person name="Iwabuchi M."/>
            <person name="Ogawa K."/>
        </authorList>
    </citation>
    <scope>NUCLEOTIDE SEQUENCE</scope>
</reference>
<dbReference type="FunFam" id="3.30.1490.50:FF:000001">
    <property type="entry name" value="Glutathione synthetase"/>
    <property type="match status" value="1"/>
</dbReference>
<comment type="pathway">
    <text evidence="2 15">Sulfur metabolism; glutathione biosynthesis; glutathione from L-cysteine and L-glutamate: step 2/2.</text>
</comment>
<dbReference type="PANTHER" id="PTHR11130:SF0">
    <property type="entry name" value="GLUTATHIONE SYNTHETASE"/>
    <property type="match status" value="1"/>
</dbReference>
<organism evidence="20">
    <name type="scientific">Zinnia elegans</name>
    <name type="common">Garden zinnia</name>
    <name type="synonym">Zinnia violacea</name>
    <dbReference type="NCBI Taxonomy" id="34245"/>
    <lineage>
        <taxon>Eukaryota</taxon>
        <taxon>Viridiplantae</taxon>
        <taxon>Streptophyta</taxon>
        <taxon>Embryophyta</taxon>
        <taxon>Tracheophyta</taxon>
        <taxon>Spermatophyta</taxon>
        <taxon>Magnoliopsida</taxon>
        <taxon>eudicotyledons</taxon>
        <taxon>Gunneridae</taxon>
        <taxon>Pentapetalae</taxon>
        <taxon>asterids</taxon>
        <taxon>campanulids</taxon>
        <taxon>Asterales</taxon>
        <taxon>Asteraceae</taxon>
        <taxon>Asteroideae</taxon>
        <taxon>Heliantheae alliance</taxon>
        <taxon>Heliantheae</taxon>
        <taxon>Zinnia</taxon>
    </lineage>
</organism>
<comment type="catalytic activity">
    <reaction evidence="14 15">
        <text>gamma-L-glutamyl-L-cysteine + glycine + ATP = glutathione + ADP + phosphate + H(+)</text>
        <dbReference type="Rhea" id="RHEA:13557"/>
        <dbReference type="ChEBI" id="CHEBI:15378"/>
        <dbReference type="ChEBI" id="CHEBI:30616"/>
        <dbReference type="ChEBI" id="CHEBI:43474"/>
        <dbReference type="ChEBI" id="CHEBI:57305"/>
        <dbReference type="ChEBI" id="CHEBI:57925"/>
        <dbReference type="ChEBI" id="CHEBI:58173"/>
        <dbReference type="ChEBI" id="CHEBI:456216"/>
        <dbReference type="EC" id="6.3.2.3"/>
    </reaction>
</comment>
<dbReference type="InterPro" id="IPR005615">
    <property type="entry name" value="Glutathione_synthase"/>
</dbReference>
<evidence type="ECO:0000256" key="4">
    <source>
        <dbReference type="ARBA" id="ARBA00011738"/>
    </source>
</evidence>
<accession>Q6F4I7</accession>
<dbReference type="AlphaFoldDB" id="Q6F4I7"/>
<keyword evidence="8 15" id="KW-0317">Glutathione biosynthesis</keyword>
<sequence length="472" mass="52554">MSDPHTIDPELIQKLVHDALVWSSLHGLVVGDRNVERSGLVPGVGMVHAPIALLPNSFPEVQWNQACELAPIFNKLVDRVSLDGKFLQDTLSRTKKVDAFTSRLLDIHSRMLQIGKKEDIRLGLHRSDYMLDEKTNLLLQIELNTISCSFSGLGCLVSDLHRSLLSYYKKQLGLDSQKVPINASASKFAEVLAKAWTEYSNPSAVVMVVVQPGERNMYDQHWLTATLKERHNVTSIRKTLAEIDAQGKILADGTLQVDGETVAVIYFRAGYAPTDYPSESEWKARLLMEESSAIKCPSISYHLTGTKKVQQELAKPNVLESFLENKDDIAKVRECFAGLWSLDDLDAVKSAIQKPEAYVMKPQREGGGNNIYGDDVKETLLRLQKEGSEEEAAYILMQRIFPAVFPTVLVRDGICYKEHAVSELGIFSAYLRNKETVISNEQCGYLMRTKVSSSNEGGVAAGFAVLDSLYLI</sequence>
<evidence type="ECO:0000256" key="15">
    <source>
        <dbReference type="PIRNR" id="PIRNR001558"/>
    </source>
</evidence>
<keyword evidence="6 15" id="KW-0436">Ligase</keyword>
<dbReference type="UniPathway" id="UPA00142">
    <property type="reaction ID" value="UER00210"/>
</dbReference>
<feature type="binding site" evidence="16">
    <location>
        <position position="448"/>
    </location>
    <ligand>
        <name>substrate</name>
    </ligand>
</feature>
<feature type="binding site" evidence="16">
    <location>
        <position position="142"/>
    </location>
    <ligand>
        <name>ATP</name>
        <dbReference type="ChEBI" id="CHEBI:30616"/>
    </ligand>
</feature>
<feature type="binding site" evidence="16">
    <location>
        <position position="456"/>
    </location>
    <ligand>
        <name>ATP</name>
        <dbReference type="ChEBI" id="CHEBI:30616"/>
    </ligand>
</feature>
<feature type="binding site" evidence="18">
    <location>
        <begin position="268"/>
        <end position="271"/>
    </location>
    <ligand>
        <name>substrate</name>
    </ligand>
</feature>
<dbReference type="GO" id="GO:0005524">
    <property type="term" value="F:ATP binding"/>
    <property type="evidence" value="ECO:0007669"/>
    <property type="project" value="UniProtKB-UniRule"/>
</dbReference>
<keyword evidence="13" id="KW-0809">Transit peptide</keyword>
<comment type="cofactor">
    <cofactor evidence="15 17">
        <name>Mg(2+)</name>
        <dbReference type="ChEBI" id="CHEBI:18420"/>
    </cofactor>
    <text evidence="15 17">Binds 1 Mg(2+) ion per subunit.</text>
</comment>
<dbReference type="Gene3D" id="3.40.50.1760">
    <property type="entry name" value="Glutathione synthase, substrate-binding domain superfamily, eukaryotic"/>
    <property type="match status" value="1"/>
</dbReference>
<dbReference type="GO" id="GO:0043295">
    <property type="term" value="F:glutathione binding"/>
    <property type="evidence" value="ECO:0007669"/>
    <property type="project" value="UniProtKB-UniRule"/>
</dbReference>
<dbReference type="GO" id="GO:0000287">
    <property type="term" value="F:magnesium ion binding"/>
    <property type="evidence" value="ECO:0007669"/>
    <property type="project" value="UniProtKB-UniRule"/>
</dbReference>
<dbReference type="Gene3D" id="1.10.1080.10">
    <property type="entry name" value="Glutathione Synthetase, Chain A, domain 3"/>
    <property type="match status" value="1"/>
</dbReference>
<feature type="binding site" evidence="16">
    <location>
        <begin position="361"/>
        <end position="370"/>
    </location>
    <ligand>
        <name>ATP</name>
        <dbReference type="ChEBI" id="CHEBI:30616"/>
    </ligand>
</feature>
<keyword evidence="7" id="KW-0934">Plastid</keyword>
<comment type="subunit">
    <text evidence="4">Homodimer.</text>
</comment>
<dbReference type="FunFam" id="1.10.1080.10:FF:000005">
    <property type="entry name" value="Glutathione synthetase"/>
    <property type="match status" value="1"/>
</dbReference>
<feature type="binding site" evidence="16">
    <location>
        <position position="372"/>
    </location>
    <ligand>
        <name>ATP</name>
        <dbReference type="ChEBI" id="CHEBI:30616"/>
    </ligand>
</feature>
<feature type="binding site" evidence="16">
    <location>
        <position position="450"/>
    </location>
    <ligand>
        <name>substrate</name>
    </ligand>
</feature>
<dbReference type="PIRSF" id="PIRSF001558">
    <property type="entry name" value="GSHase"/>
    <property type="match status" value="1"/>
</dbReference>
<dbReference type="Pfam" id="PF03917">
    <property type="entry name" value="GSH_synth_ATP"/>
    <property type="match status" value="1"/>
</dbReference>
<dbReference type="FunFam" id="3.30.1490.80:FF:000010">
    <property type="entry name" value="Glutathione synthetase"/>
    <property type="match status" value="1"/>
</dbReference>
<feature type="binding site" evidence="17">
    <location>
        <position position="142"/>
    </location>
    <ligand>
        <name>Mg(2+)</name>
        <dbReference type="ChEBI" id="CHEBI:18420"/>
    </ligand>
</feature>
<feature type="binding site" evidence="16">
    <location>
        <position position="220"/>
    </location>
    <ligand>
        <name>substrate</name>
    </ligand>
</feature>
<dbReference type="InterPro" id="IPR014709">
    <property type="entry name" value="Glutathione_synthase_C_euk"/>
</dbReference>
<evidence type="ECO:0000259" key="19">
    <source>
        <dbReference type="Pfam" id="PF03199"/>
    </source>
</evidence>
<dbReference type="InterPro" id="IPR004887">
    <property type="entry name" value="GSH_synth_subst-bd"/>
</dbReference>
<dbReference type="FunFam" id="3.40.50.1760:FF:000002">
    <property type="entry name" value="Glutathione synthetase"/>
    <property type="match status" value="1"/>
</dbReference>
<evidence type="ECO:0000256" key="3">
    <source>
        <dbReference type="ARBA" id="ARBA00010385"/>
    </source>
</evidence>
<comment type="subcellular location">
    <subcellularLocation>
        <location evidence="1">Plastid</location>
        <location evidence="1">Chloroplast</location>
    </subcellularLocation>
</comment>
<dbReference type="InterPro" id="IPR037013">
    <property type="entry name" value="GSH-S_sub-bd_sf"/>
</dbReference>
<feature type="binding site" evidence="18">
    <location>
        <begin position="146"/>
        <end position="149"/>
    </location>
    <ligand>
        <name>substrate</name>
    </ligand>
</feature>
<dbReference type="InterPro" id="IPR016185">
    <property type="entry name" value="PreATP-grasp_dom_sf"/>
</dbReference>
<keyword evidence="11 15" id="KW-0067">ATP-binding</keyword>
<dbReference type="EC" id="6.3.2.3" evidence="15"/>
<dbReference type="InterPro" id="IPR014042">
    <property type="entry name" value="Glutathione_synthase_a-hlx"/>
</dbReference>
<dbReference type="EMBL" id="AB158511">
    <property type="protein sequence ID" value="BAD27391.1"/>
    <property type="molecule type" value="mRNA"/>
</dbReference>
<evidence type="ECO:0000256" key="13">
    <source>
        <dbReference type="ARBA" id="ARBA00022946"/>
    </source>
</evidence>
<gene>
    <name evidence="20" type="primary">ZeGSH2</name>
</gene>
<dbReference type="Gene3D" id="3.30.1490.50">
    <property type="match status" value="1"/>
</dbReference>
<feature type="domain" description="Glutathione synthase substrate-binding" evidence="19">
    <location>
        <begin position="204"/>
        <end position="303"/>
    </location>
</feature>
<feature type="binding site" evidence="16">
    <location>
        <position position="126"/>
    </location>
    <ligand>
        <name>substrate</name>
    </ligand>
</feature>
<name>Q6F4I7_ZINEL</name>
<protein>
    <recommendedName>
        <fullName evidence="15">Glutathione synthetase</fullName>
        <shortName evidence="15">GSH-S</shortName>
        <ecNumber evidence="15">6.3.2.3</ecNumber>
    </recommendedName>
</protein>
<evidence type="ECO:0000256" key="9">
    <source>
        <dbReference type="ARBA" id="ARBA00022723"/>
    </source>
</evidence>
<dbReference type="CDD" id="cd00228">
    <property type="entry name" value="eu-GS"/>
    <property type="match status" value="1"/>
</dbReference>
<evidence type="ECO:0000256" key="6">
    <source>
        <dbReference type="ARBA" id="ARBA00022598"/>
    </source>
</evidence>
<dbReference type="SUPFAM" id="SSF56059">
    <property type="entry name" value="Glutathione synthetase ATP-binding domain-like"/>
    <property type="match status" value="1"/>
</dbReference>
<keyword evidence="5" id="KW-0150">Chloroplast</keyword>
<dbReference type="SUPFAM" id="SSF52440">
    <property type="entry name" value="PreATP-grasp domain"/>
    <property type="match status" value="1"/>
</dbReference>
<feature type="binding site" evidence="17">
    <location>
        <position position="144"/>
    </location>
    <ligand>
        <name>Mg(2+)</name>
        <dbReference type="ChEBI" id="CHEBI:18420"/>
    </ligand>
</feature>
<evidence type="ECO:0000256" key="18">
    <source>
        <dbReference type="PIRSR" id="PIRSR001558-3"/>
    </source>
</evidence>
<evidence type="ECO:0000256" key="7">
    <source>
        <dbReference type="ARBA" id="ARBA00022640"/>
    </source>
</evidence>
<evidence type="ECO:0000256" key="11">
    <source>
        <dbReference type="ARBA" id="ARBA00022840"/>
    </source>
</evidence>
<evidence type="ECO:0000256" key="2">
    <source>
        <dbReference type="ARBA" id="ARBA00004965"/>
    </source>
</evidence>
<feature type="binding site" evidence="18">
    <location>
        <begin position="459"/>
        <end position="460"/>
    </location>
    <ligand>
        <name>substrate</name>
    </ligand>
</feature>
<evidence type="ECO:0000256" key="14">
    <source>
        <dbReference type="ARBA" id="ARBA00050650"/>
    </source>
</evidence>
<keyword evidence="9 15" id="KW-0479">Metal-binding</keyword>
<evidence type="ECO:0000256" key="1">
    <source>
        <dbReference type="ARBA" id="ARBA00004229"/>
    </source>
</evidence>
<feature type="binding site" evidence="17">
    <location>
        <position position="365"/>
    </location>
    <ligand>
        <name>Mg(2+)</name>
        <dbReference type="ChEBI" id="CHEBI:18420"/>
    </ligand>
</feature>
<feature type="binding site" evidence="16">
    <location>
        <begin position="397"/>
        <end position="400"/>
    </location>
    <ligand>
        <name>ATP</name>
        <dbReference type="ChEBI" id="CHEBI:30616"/>
    </ligand>
</feature>
<dbReference type="GO" id="GO:0005829">
    <property type="term" value="C:cytosol"/>
    <property type="evidence" value="ECO:0007669"/>
    <property type="project" value="TreeGrafter"/>
</dbReference>
<keyword evidence="10 15" id="KW-0547">Nucleotide-binding</keyword>
<proteinExistence type="evidence at transcript level"/>
<comment type="similarity">
    <text evidence="3 15">Belongs to the eukaryotic GSH synthase family.</text>
</comment>
<dbReference type="PANTHER" id="PTHR11130">
    <property type="entry name" value="GLUTATHIONE SYNTHETASE"/>
    <property type="match status" value="1"/>
</dbReference>
<evidence type="ECO:0000256" key="8">
    <source>
        <dbReference type="ARBA" id="ARBA00022684"/>
    </source>
</evidence>
<evidence type="ECO:0000256" key="12">
    <source>
        <dbReference type="ARBA" id="ARBA00022842"/>
    </source>
</evidence>
<dbReference type="Gene3D" id="3.30.470.20">
    <property type="entry name" value="ATP-grasp fold, B domain"/>
    <property type="match status" value="1"/>
</dbReference>
<dbReference type="Pfam" id="PF03199">
    <property type="entry name" value="GSH_synthase"/>
    <property type="match status" value="1"/>
</dbReference>
<dbReference type="GO" id="GO:0009507">
    <property type="term" value="C:chloroplast"/>
    <property type="evidence" value="ECO:0007669"/>
    <property type="project" value="UniProtKB-SubCell"/>
</dbReference>
<dbReference type="InterPro" id="IPR014049">
    <property type="entry name" value="Glutathione_synthase_N_euk"/>
</dbReference>
<dbReference type="Gene3D" id="3.30.1490.80">
    <property type="match status" value="1"/>
</dbReference>
<evidence type="ECO:0000256" key="16">
    <source>
        <dbReference type="PIRSR" id="PIRSR001558-1"/>
    </source>
</evidence>
<feature type="binding site" evidence="16">
    <location>
        <position position="307"/>
    </location>
    <ligand>
        <name>ATP</name>
        <dbReference type="ChEBI" id="CHEBI:30616"/>
    </ligand>
</feature>
<dbReference type="GO" id="GO:0004363">
    <property type="term" value="F:glutathione synthase activity"/>
    <property type="evidence" value="ECO:0007669"/>
    <property type="project" value="UniProtKB-UniRule"/>
</dbReference>
<dbReference type="NCBIfam" id="TIGR01986">
    <property type="entry name" value="glut_syn_euk"/>
    <property type="match status" value="1"/>
</dbReference>
<feature type="binding site" evidence="18">
    <location>
        <begin position="214"/>
        <end position="216"/>
    </location>
    <ligand>
        <name>substrate</name>
    </ligand>
</feature>
<evidence type="ECO:0000256" key="10">
    <source>
        <dbReference type="ARBA" id="ARBA00022741"/>
    </source>
</evidence>